<organism evidence="14 15">
    <name type="scientific">Crepidotus variabilis</name>
    <dbReference type="NCBI Taxonomy" id="179855"/>
    <lineage>
        <taxon>Eukaryota</taxon>
        <taxon>Fungi</taxon>
        <taxon>Dikarya</taxon>
        <taxon>Basidiomycota</taxon>
        <taxon>Agaricomycotina</taxon>
        <taxon>Agaricomycetes</taxon>
        <taxon>Agaricomycetidae</taxon>
        <taxon>Agaricales</taxon>
        <taxon>Agaricineae</taxon>
        <taxon>Crepidotaceae</taxon>
        <taxon>Crepidotus</taxon>
    </lineage>
</organism>
<reference evidence="14" key="1">
    <citation type="submission" date="2020-11" db="EMBL/GenBank/DDBJ databases">
        <authorList>
            <consortium name="DOE Joint Genome Institute"/>
            <person name="Ahrendt S."/>
            <person name="Riley R."/>
            <person name="Andreopoulos W."/>
            <person name="Labutti K."/>
            <person name="Pangilinan J."/>
            <person name="Ruiz-Duenas F.J."/>
            <person name="Barrasa J.M."/>
            <person name="Sanchez-Garcia M."/>
            <person name="Camarero S."/>
            <person name="Miyauchi S."/>
            <person name="Serrano A."/>
            <person name="Linde D."/>
            <person name="Babiker R."/>
            <person name="Drula E."/>
            <person name="Ayuso-Fernandez I."/>
            <person name="Pacheco R."/>
            <person name="Padilla G."/>
            <person name="Ferreira P."/>
            <person name="Barriuso J."/>
            <person name="Kellner H."/>
            <person name="Castanera R."/>
            <person name="Alfaro M."/>
            <person name="Ramirez L."/>
            <person name="Pisabarro A.G."/>
            <person name="Kuo A."/>
            <person name="Tritt A."/>
            <person name="Lipzen A."/>
            <person name="He G."/>
            <person name="Yan M."/>
            <person name="Ng V."/>
            <person name="Cullen D."/>
            <person name="Martin F."/>
            <person name="Rosso M.-N."/>
            <person name="Henrissat B."/>
            <person name="Hibbett D."/>
            <person name="Martinez A.T."/>
            <person name="Grigoriev I.V."/>
        </authorList>
    </citation>
    <scope>NUCLEOTIDE SEQUENCE</scope>
    <source>
        <strain evidence="14">CBS 506.95</strain>
    </source>
</reference>
<evidence type="ECO:0000256" key="1">
    <source>
        <dbReference type="ARBA" id="ARBA00004477"/>
    </source>
</evidence>
<dbReference type="InterPro" id="IPR017850">
    <property type="entry name" value="Alkaline_phosphatase_core_sf"/>
</dbReference>
<feature type="transmembrane region" description="Helical" evidence="12">
    <location>
        <begin position="625"/>
        <end position="644"/>
    </location>
</feature>
<feature type="transmembrane region" description="Helical" evidence="12">
    <location>
        <begin position="656"/>
        <end position="674"/>
    </location>
</feature>
<comment type="pathway">
    <text evidence="2">Glycolipid biosynthesis; glycosylphosphatidylinositol-anchor biosynthesis.</text>
</comment>
<dbReference type="AlphaFoldDB" id="A0A9P6E6J5"/>
<evidence type="ECO:0000256" key="6">
    <source>
        <dbReference type="ARBA" id="ARBA00022692"/>
    </source>
</evidence>
<dbReference type="InterPro" id="IPR045687">
    <property type="entry name" value="PIGG/GPI7_C"/>
</dbReference>
<evidence type="ECO:0000256" key="5">
    <source>
        <dbReference type="ARBA" id="ARBA00022679"/>
    </source>
</evidence>
<dbReference type="InterPro" id="IPR039524">
    <property type="entry name" value="PIGO/GPI13"/>
</dbReference>
<evidence type="ECO:0000313" key="14">
    <source>
        <dbReference type="EMBL" id="KAF9523318.1"/>
    </source>
</evidence>
<feature type="transmembrane region" description="Helical" evidence="12">
    <location>
        <begin position="934"/>
        <end position="957"/>
    </location>
</feature>
<dbReference type="OrthoDB" id="272139at2759"/>
<feature type="transmembrane region" description="Helical" evidence="12">
    <location>
        <begin position="978"/>
        <end position="998"/>
    </location>
</feature>
<evidence type="ECO:0000259" key="13">
    <source>
        <dbReference type="Pfam" id="PF19316"/>
    </source>
</evidence>
<evidence type="ECO:0000256" key="3">
    <source>
        <dbReference type="ARBA" id="ARBA00008695"/>
    </source>
</evidence>
<accession>A0A9P6E6J5</accession>
<gene>
    <name evidence="14" type="ORF">CPB83DRAFT_887002</name>
</gene>
<dbReference type="SUPFAM" id="SSF53649">
    <property type="entry name" value="Alkaline phosphatase-like"/>
    <property type="match status" value="1"/>
</dbReference>
<evidence type="ECO:0000256" key="9">
    <source>
        <dbReference type="ARBA" id="ARBA00023136"/>
    </source>
</evidence>
<keyword evidence="8 12" id="KW-1133">Transmembrane helix</keyword>
<feature type="transmembrane region" description="Helical" evidence="12">
    <location>
        <begin position="578"/>
        <end position="599"/>
    </location>
</feature>
<dbReference type="PANTHER" id="PTHR23071">
    <property type="entry name" value="PHOSPHATIDYLINOSITOL GLYCAN"/>
    <property type="match status" value="1"/>
</dbReference>
<proteinExistence type="inferred from homology"/>
<name>A0A9P6E6J5_9AGAR</name>
<comment type="subcellular location">
    <subcellularLocation>
        <location evidence="1">Endoplasmic reticulum membrane</location>
        <topology evidence="1">Multi-pass membrane protein</topology>
    </subcellularLocation>
</comment>
<dbReference type="Gene3D" id="3.40.720.10">
    <property type="entry name" value="Alkaline Phosphatase, subunit A"/>
    <property type="match status" value="1"/>
</dbReference>
<evidence type="ECO:0000256" key="10">
    <source>
        <dbReference type="ARBA" id="ARBA00023180"/>
    </source>
</evidence>
<keyword evidence="15" id="KW-1185">Reference proteome</keyword>
<evidence type="ECO:0000256" key="11">
    <source>
        <dbReference type="SAM" id="MobiDB-lite"/>
    </source>
</evidence>
<dbReference type="CDD" id="cd16023">
    <property type="entry name" value="GPI_EPT_3"/>
    <property type="match status" value="1"/>
</dbReference>
<feature type="region of interest" description="Disordered" evidence="11">
    <location>
        <begin position="897"/>
        <end position="916"/>
    </location>
</feature>
<feature type="transmembrane region" description="Helical" evidence="12">
    <location>
        <begin position="433"/>
        <end position="452"/>
    </location>
</feature>
<feature type="transmembrane region" description="Helical" evidence="12">
    <location>
        <begin position="704"/>
        <end position="725"/>
    </location>
</feature>
<keyword evidence="5" id="KW-0808">Transferase</keyword>
<feature type="transmembrane region" description="Helical" evidence="12">
    <location>
        <begin position="6"/>
        <end position="24"/>
    </location>
</feature>
<dbReference type="InterPro" id="IPR002591">
    <property type="entry name" value="Phosphodiest/P_Trfase"/>
</dbReference>
<feature type="domain" description="GPI ethanolamine phosphate transferase 2 C-terminal" evidence="13">
    <location>
        <begin position="812"/>
        <end position="993"/>
    </location>
</feature>
<comment type="caution">
    <text evidence="14">The sequence shown here is derived from an EMBL/GenBank/DDBJ whole genome shotgun (WGS) entry which is preliminary data.</text>
</comment>
<keyword evidence="9 12" id="KW-0472">Membrane</keyword>
<keyword evidence="7" id="KW-0256">Endoplasmic reticulum</keyword>
<feature type="transmembrane region" description="Helical" evidence="12">
    <location>
        <begin position="552"/>
        <end position="571"/>
    </location>
</feature>
<protein>
    <recommendedName>
        <fullName evidence="13">GPI ethanolamine phosphate transferase 2 C-terminal domain-containing protein</fullName>
    </recommendedName>
</protein>
<dbReference type="GO" id="GO:0005789">
    <property type="term" value="C:endoplasmic reticulum membrane"/>
    <property type="evidence" value="ECO:0007669"/>
    <property type="project" value="UniProtKB-SubCell"/>
</dbReference>
<dbReference type="EMBL" id="MU157920">
    <property type="protein sequence ID" value="KAF9523318.1"/>
    <property type="molecule type" value="Genomic_DNA"/>
</dbReference>
<keyword evidence="4" id="KW-0337">GPI-anchor biosynthesis</keyword>
<feature type="transmembrane region" description="Helical" evidence="12">
    <location>
        <begin position="737"/>
        <end position="761"/>
    </location>
</feature>
<evidence type="ECO:0000256" key="4">
    <source>
        <dbReference type="ARBA" id="ARBA00022502"/>
    </source>
</evidence>
<dbReference type="Pfam" id="PF19316">
    <property type="entry name" value="PIGO_PIGG"/>
    <property type="match status" value="1"/>
</dbReference>
<keyword evidence="6 12" id="KW-0812">Transmembrane</keyword>
<comment type="similarity">
    <text evidence="3">Belongs to the PIGG/PIGN/PIGO family. PIGO subfamily.</text>
</comment>
<keyword evidence="10" id="KW-0325">Glycoprotein</keyword>
<dbReference type="InterPro" id="IPR037675">
    <property type="entry name" value="PIG-O_N"/>
</dbReference>
<dbReference type="GO" id="GO:0006506">
    <property type="term" value="P:GPI anchor biosynthetic process"/>
    <property type="evidence" value="ECO:0007669"/>
    <property type="project" value="UniProtKB-KW"/>
</dbReference>
<evidence type="ECO:0000256" key="7">
    <source>
        <dbReference type="ARBA" id="ARBA00022824"/>
    </source>
</evidence>
<dbReference type="Pfam" id="PF01663">
    <property type="entry name" value="Phosphodiest"/>
    <property type="match status" value="1"/>
</dbReference>
<feature type="transmembrane region" description="Helical" evidence="12">
    <location>
        <begin position="472"/>
        <end position="491"/>
    </location>
</feature>
<dbReference type="PANTHER" id="PTHR23071:SF1">
    <property type="entry name" value="GPI ETHANOLAMINE PHOSPHATE TRANSFERASE 3"/>
    <property type="match status" value="1"/>
</dbReference>
<dbReference type="GO" id="GO:0051377">
    <property type="term" value="F:mannose-ethanolamine phosphotransferase activity"/>
    <property type="evidence" value="ECO:0007669"/>
    <property type="project" value="InterPro"/>
</dbReference>
<sequence>MKYAQLALLFWVFVTHLTGIYLFTKGFLLTRLSLADASKCLEKSCGLAPTHRRAVVLIMDALRFDFITPDPPNPASPFHHNILTLPGELTASRPTHSFIYNSYADPPTATLQRIKGLTTGSLPTFVDIGNNFGGSSILEDSLPKQLKLAGRKLAFMGDDTWMSVFPDTFDNNMTFPFDSFNVEDLHTVDEGVIDHLFPLLEDDSKPFDFLVGHFLGVDHVGHRVGPDHPSMKSKLQQMNDVLKRVVEVMDDDTLLVVLGDHGMDRSGDHGGDGVFETSSAMWIYSKGPALSDTKQPIPGGLLQRRVFPETIAEHRAIQQIDIVPSLALLLGVPIPYNNLGTVIPELFWRGRHGLTLDKALEVNAAQIKSYLDSYRASPSGSELNEAWSKLQASYKITHTGTIEGESKWVSLMNFNRVALRACRSIWAQFNPTLMAFGLSVLGMGLCASWSIYSGFSRAIGDRDVWLTTRMTASILSAAVGAVIGIVGYFVFGTFLEGINVWNTLLFGASLASSMTFVVQSPPTLNLKSTPIILVIHACMFGSNSTTFWEDRIVPVLLVSSIIPYALIGFTAPNNRLRYRILGFSVLFAVCVRLISISTICREEQQPYCRVTFFSSASVPSPPLPVLYAIVFVSAGVPFVLDRFLSITKSNNGLAKTFLPIILTPTLLGAAAFWINEWVDSSSIIGDEWTSTLRTTRTWNARATLSWMAIGGSALWWLIPVCLHINVTPDAGGRQIKVLGFANAFGAPYLIFWTISFGVVYLCTQLTGQITLALGAVALLTFLEVLDSTRDAKAFENAFKTATTASEVLDPSSVSLENSQICFVDIVPIALLGMEIFYATGHQSTISSIQWKSAFLLTSTVAYPSSVVTVVLNSMGPIFLFAIAAPLVALWNKSPSVPDTDEQEKKSDGNGSSDAPALAKKTVDASEQVQAESTLAGLGVMIYYSALLLGTSVSAAILRRHLMVWKVFAPRFMAAILELMVVDVGVLLGVGVGVTRIVGRVSKLFPGRKNTI</sequence>
<evidence type="ECO:0000256" key="8">
    <source>
        <dbReference type="ARBA" id="ARBA00022989"/>
    </source>
</evidence>
<dbReference type="Proteomes" id="UP000807306">
    <property type="component" value="Unassembled WGS sequence"/>
</dbReference>
<evidence type="ECO:0000256" key="2">
    <source>
        <dbReference type="ARBA" id="ARBA00004687"/>
    </source>
</evidence>
<evidence type="ECO:0000256" key="12">
    <source>
        <dbReference type="SAM" id="Phobius"/>
    </source>
</evidence>
<evidence type="ECO:0000313" key="15">
    <source>
        <dbReference type="Proteomes" id="UP000807306"/>
    </source>
</evidence>
<feature type="transmembrane region" description="Helical" evidence="12">
    <location>
        <begin position="767"/>
        <end position="785"/>
    </location>
</feature>